<sequence>MSSSVLNKLLFSSCKIALDPSKLPNVLVASVRFKTRDVTLPQVFGVGGKAGIYRRKVHYPEEYTIKPLDVTNLAGRDPVSGRVVVKGLGGGIKRKYHWIDWKRVGPKEGPPIEEKVLEIMVDWCRSARIALVGTGNKLKYILATENMKPGDIIRTSQYIPRIAVLAKEGDAYPIGALPMGTIVHSVEKYAGGGGHFAHAAGSCATLVRKMGNFVVVQLPSKKEVALPKECMATVGRLSNVEHSSTPIGSAQRNRELGKRPRSGLWQRKTGRFGRKIRAPPPLQFQSPDGAFWRSNETCVAREGDDSLFCVLLYQVDMSLFQRLTSGISNIVATASPFMSFNRGMASLLQMHRTGPHFKTRPNKNPLDGKPFAKGVVLKTLIKKPKKPNSANRKCVLVRLSTGKEMVAYIPGIGHNLQEHNIVLCRVGRLQDVPGVKIKCVRGKYDLGHVVKK</sequence>
<comment type="similarity">
    <text evidence="3">Belongs to the universal ribosomal protein uS12 family.</text>
</comment>
<dbReference type="Proteomes" id="UP000466442">
    <property type="component" value="Unassembled WGS sequence"/>
</dbReference>
<dbReference type="InterPro" id="IPR014722">
    <property type="entry name" value="Rib_uL2_dom2"/>
</dbReference>
<evidence type="ECO:0000256" key="2">
    <source>
        <dbReference type="ARBA" id="ARBA00005636"/>
    </source>
</evidence>
<proteinExistence type="inferred from homology"/>
<evidence type="ECO:0000313" key="13">
    <source>
        <dbReference type="Proteomes" id="UP000466442"/>
    </source>
</evidence>
<evidence type="ECO:0000256" key="1">
    <source>
        <dbReference type="ARBA" id="ARBA00004173"/>
    </source>
</evidence>
<evidence type="ECO:0000256" key="3">
    <source>
        <dbReference type="ARBA" id="ARBA00005657"/>
    </source>
</evidence>
<dbReference type="GO" id="GO:0006412">
    <property type="term" value="P:translation"/>
    <property type="evidence" value="ECO:0007669"/>
    <property type="project" value="InterPro"/>
</dbReference>
<dbReference type="EMBL" id="WIXP02000010">
    <property type="protein sequence ID" value="KAF6204378.1"/>
    <property type="molecule type" value="Genomic_DNA"/>
</dbReference>
<dbReference type="PANTHER" id="PTHR11652">
    <property type="entry name" value="30S RIBOSOMAL PROTEIN S12 FAMILY MEMBER"/>
    <property type="match status" value="1"/>
</dbReference>
<dbReference type="AlphaFoldDB" id="A0A8S9X7P5"/>
<dbReference type="InterPro" id="IPR006032">
    <property type="entry name" value="Ribosomal_uS12"/>
</dbReference>
<dbReference type="Pfam" id="PF00181">
    <property type="entry name" value="Ribosomal_L2_N"/>
    <property type="match status" value="1"/>
</dbReference>
<dbReference type="Gene3D" id="2.40.50.140">
    <property type="entry name" value="Nucleic acid-binding proteins"/>
    <property type="match status" value="2"/>
</dbReference>
<dbReference type="FunFam" id="2.40.50.140:FF:000115">
    <property type="entry name" value="28S ribosomal protein S12, mitochondrial"/>
    <property type="match status" value="1"/>
</dbReference>
<evidence type="ECO:0000256" key="7">
    <source>
        <dbReference type="ARBA" id="ARBA00023274"/>
    </source>
</evidence>
<dbReference type="FunFam" id="2.40.50.140:FF:000157">
    <property type="entry name" value="39S ribosomal protein L2, mitochondrial"/>
    <property type="match status" value="1"/>
</dbReference>
<dbReference type="Gene3D" id="2.30.30.30">
    <property type="match status" value="1"/>
</dbReference>
<dbReference type="GO" id="GO:0003735">
    <property type="term" value="F:structural constituent of ribosome"/>
    <property type="evidence" value="ECO:0007669"/>
    <property type="project" value="InterPro"/>
</dbReference>
<keyword evidence="6" id="KW-0496">Mitochondrion</keyword>
<dbReference type="InterPro" id="IPR022666">
    <property type="entry name" value="Ribosomal_uL2_RNA-bd_dom"/>
</dbReference>
<dbReference type="InterPro" id="IPR012340">
    <property type="entry name" value="NA-bd_OB-fold"/>
</dbReference>
<feature type="domain" description="Large ribosomal subunit protein uL2 C-terminal" evidence="10">
    <location>
        <begin position="166"/>
        <end position="280"/>
    </location>
</feature>
<dbReference type="CDD" id="cd03368">
    <property type="entry name" value="Ribosomal_S12"/>
    <property type="match status" value="1"/>
</dbReference>
<name>A0A8S9X7P5_APOLU</name>
<organism evidence="12 13">
    <name type="scientific">Apolygus lucorum</name>
    <name type="common">Small green plant bug</name>
    <name type="synonym">Lygocoris lucorum</name>
    <dbReference type="NCBI Taxonomy" id="248454"/>
    <lineage>
        <taxon>Eukaryota</taxon>
        <taxon>Metazoa</taxon>
        <taxon>Ecdysozoa</taxon>
        <taxon>Arthropoda</taxon>
        <taxon>Hexapoda</taxon>
        <taxon>Insecta</taxon>
        <taxon>Pterygota</taxon>
        <taxon>Neoptera</taxon>
        <taxon>Paraneoptera</taxon>
        <taxon>Hemiptera</taxon>
        <taxon>Heteroptera</taxon>
        <taxon>Panheteroptera</taxon>
        <taxon>Cimicomorpha</taxon>
        <taxon>Miridae</taxon>
        <taxon>Mirini</taxon>
        <taxon>Apolygus</taxon>
    </lineage>
</organism>
<comment type="subcellular location">
    <subcellularLocation>
        <location evidence="1">Mitochondrion</location>
    </subcellularLocation>
</comment>
<dbReference type="PRINTS" id="PR01034">
    <property type="entry name" value="RIBOSOMALS12"/>
</dbReference>
<evidence type="ECO:0000256" key="5">
    <source>
        <dbReference type="ARBA" id="ARBA00022980"/>
    </source>
</evidence>
<protein>
    <recommendedName>
        <fullName evidence="8">Small ribosomal subunit protein uS12m</fullName>
    </recommendedName>
</protein>
<dbReference type="GO" id="GO:0005739">
    <property type="term" value="C:mitochondrion"/>
    <property type="evidence" value="ECO:0007669"/>
    <property type="project" value="UniProtKB-SubCell"/>
</dbReference>
<dbReference type="PROSITE" id="PS00055">
    <property type="entry name" value="RIBOSOMAL_S12"/>
    <property type="match status" value="1"/>
</dbReference>
<feature type="compositionally biased region" description="Polar residues" evidence="9">
    <location>
        <begin position="242"/>
        <end position="251"/>
    </location>
</feature>
<dbReference type="SUPFAM" id="SSF50249">
    <property type="entry name" value="Nucleic acid-binding proteins"/>
    <property type="match status" value="2"/>
</dbReference>
<dbReference type="Pfam" id="PF00164">
    <property type="entry name" value="Ribosom_S12_S23"/>
    <property type="match status" value="1"/>
</dbReference>
<keyword evidence="13" id="KW-1185">Reference proteome</keyword>
<dbReference type="InterPro" id="IPR022669">
    <property type="entry name" value="Ribosomal_uL2_C"/>
</dbReference>
<dbReference type="SMART" id="SM01382">
    <property type="entry name" value="Ribosomal_L2_C"/>
    <property type="match status" value="1"/>
</dbReference>
<keyword evidence="5" id="KW-0689">Ribosomal protein</keyword>
<dbReference type="OrthoDB" id="268576at2759"/>
<dbReference type="Pfam" id="PF03947">
    <property type="entry name" value="Ribosomal_L2_C"/>
    <property type="match status" value="1"/>
</dbReference>
<evidence type="ECO:0000256" key="6">
    <source>
        <dbReference type="ARBA" id="ARBA00023128"/>
    </source>
</evidence>
<dbReference type="GO" id="GO:0015935">
    <property type="term" value="C:small ribosomal subunit"/>
    <property type="evidence" value="ECO:0007669"/>
    <property type="project" value="InterPro"/>
</dbReference>
<dbReference type="SUPFAM" id="SSF50104">
    <property type="entry name" value="Translation proteins SH3-like domain"/>
    <property type="match status" value="1"/>
</dbReference>
<comment type="caution">
    <text evidence="12">The sequence shown here is derived from an EMBL/GenBank/DDBJ whole genome shotgun (WGS) entry which is preliminary data.</text>
</comment>
<evidence type="ECO:0000259" key="11">
    <source>
        <dbReference type="SMART" id="SM01383"/>
    </source>
</evidence>
<dbReference type="InterPro" id="IPR005679">
    <property type="entry name" value="Ribosomal_uS12_bac"/>
</dbReference>
<keyword evidence="7" id="KW-0687">Ribonucleoprotein</keyword>
<evidence type="ECO:0000256" key="9">
    <source>
        <dbReference type="SAM" id="MobiDB-lite"/>
    </source>
</evidence>
<evidence type="ECO:0000259" key="10">
    <source>
        <dbReference type="SMART" id="SM01382"/>
    </source>
</evidence>
<accession>A0A8S9X7P5</accession>
<feature type="domain" description="Large ribosomal subunit protein uL2 RNA-binding" evidence="11">
    <location>
        <begin position="75"/>
        <end position="155"/>
    </location>
</feature>
<evidence type="ECO:0000256" key="4">
    <source>
        <dbReference type="ARBA" id="ARBA00022946"/>
    </source>
</evidence>
<reference evidence="12" key="1">
    <citation type="journal article" date="2021" name="Mol. Ecol. Resour.">
        <title>Apolygus lucorum genome provides insights into omnivorousness and mesophyll feeding.</title>
        <authorList>
            <person name="Liu Y."/>
            <person name="Liu H."/>
            <person name="Wang H."/>
            <person name="Huang T."/>
            <person name="Liu B."/>
            <person name="Yang B."/>
            <person name="Yin L."/>
            <person name="Li B."/>
            <person name="Zhang Y."/>
            <person name="Zhang S."/>
            <person name="Jiang F."/>
            <person name="Zhang X."/>
            <person name="Ren Y."/>
            <person name="Wang B."/>
            <person name="Wang S."/>
            <person name="Lu Y."/>
            <person name="Wu K."/>
            <person name="Fan W."/>
            <person name="Wang G."/>
        </authorList>
    </citation>
    <scope>NUCLEOTIDE SEQUENCE</scope>
    <source>
        <strain evidence="12">12Hb</strain>
    </source>
</reference>
<dbReference type="InterPro" id="IPR008991">
    <property type="entry name" value="Translation_prot_SH3-like_sf"/>
</dbReference>
<comment type="similarity">
    <text evidence="2">Belongs to the universal ribosomal protein uL2 family.</text>
</comment>
<feature type="region of interest" description="Disordered" evidence="9">
    <location>
        <begin position="242"/>
        <end position="261"/>
    </location>
</feature>
<dbReference type="SMART" id="SM01383">
    <property type="entry name" value="Ribosomal_L2"/>
    <property type="match status" value="1"/>
</dbReference>
<evidence type="ECO:0000313" key="12">
    <source>
        <dbReference type="EMBL" id="KAF6204378.1"/>
    </source>
</evidence>
<keyword evidence="4" id="KW-0809">Transit peptide</keyword>
<gene>
    <name evidence="12" type="ORF">GE061_002719</name>
</gene>
<evidence type="ECO:0000256" key="8">
    <source>
        <dbReference type="ARBA" id="ARBA00035248"/>
    </source>
</evidence>